<dbReference type="SUPFAM" id="SSF55931">
    <property type="entry name" value="Glutamine synthetase/guanido kinase"/>
    <property type="match status" value="1"/>
</dbReference>
<dbReference type="PANTHER" id="PTHR43785:SF2">
    <property type="entry name" value="TYPE-1 GLUTAMINE SYNTHETASE 1"/>
    <property type="match status" value="1"/>
</dbReference>
<gene>
    <name evidence="6" type="ORF">LDAN0321_LOCUS19300</name>
</gene>
<keyword evidence="2" id="KW-0436">Ligase</keyword>
<protein>
    <recommendedName>
        <fullName evidence="5">GS catalytic domain-containing protein</fullName>
    </recommendedName>
</protein>
<sequence length="750" mass="82499">MTLKETIAQSKTILKRQDFPLVASKTAIIVIDIQTYCCSIQTSSPYYNQALKNALPKMQQLTDTARKVQGAEVIFTYLESLTQDMREISTDYKLSGPFFQTLPTPGTAEFLEELTPESDDICIPKTSCSVFLSTNIDYVLRNLGMEQLVIIGQLTDQCVESAVRDAADLGYLVTVPQDACVAKSEDEHKKGLHGMRGFANIVSTEDVISDLLAFRSSIMPVLNDDVANKVATSGTLSAATKKIKAAKTAANTEEILSIKEESSVFPATRWEPPPLESSGAVQALYHALSAAGVKYIRMCALDISNATRCKAVPLQRLLQQHKSANLDNFVSIAEVSIGGIPTYADVPVPDSNLSAARVLPLHADLSSLRVLPHSPTSACVFGSLHDQVTGNVSPLCCRSFLRRVMKFAQNKYSLAFHVGAELEFCLYRNGRTTHDNFDGDDSAKQPRITPVDESLFAYSTILDEQEHFISEVYEQLRQLNIEIELLHAESASGQLELVLPYRRDVLKIADDVVYAKETIQSVAKKHGMRALFLPKIKSDQAGNGLHVHISFRDLRPNTSDTNKSNAFHDGCNISNRGQGFMEGILEHLPALLSLTIPSVNSFRRVGPGCWTGHTASWATEDKEAPLRVCLSNNEHEHGDSVPNLAPTNVEFKLLDATANIYLALGAVLLCGLDGIERNFTLRPELSKSGMSASLPTTFAESIECLQNDSFLLSVMGEELSTAYLAVKVAEERHYSMKTLQEEVLFDYFKS</sequence>
<accession>A0A7S2LL11</accession>
<evidence type="ECO:0000259" key="5">
    <source>
        <dbReference type="PROSITE" id="PS51987"/>
    </source>
</evidence>
<evidence type="ECO:0000256" key="3">
    <source>
        <dbReference type="PROSITE-ProRule" id="PRU01331"/>
    </source>
</evidence>
<evidence type="ECO:0000256" key="2">
    <source>
        <dbReference type="ARBA" id="ARBA00022598"/>
    </source>
</evidence>
<dbReference type="EMBL" id="HBGY01030991">
    <property type="protein sequence ID" value="CAD9608992.1"/>
    <property type="molecule type" value="Transcribed_RNA"/>
</dbReference>
<dbReference type="InterPro" id="IPR008146">
    <property type="entry name" value="Gln_synth_cat_dom"/>
</dbReference>
<dbReference type="PROSITE" id="PS51987">
    <property type="entry name" value="GS_CATALYTIC"/>
    <property type="match status" value="1"/>
</dbReference>
<comment type="similarity">
    <text evidence="1">Belongs to the isochorismatase family.</text>
</comment>
<dbReference type="CDD" id="cd00431">
    <property type="entry name" value="cysteine_hydrolases"/>
    <property type="match status" value="1"/>
</dbReference>
<dbReference type="Gene3D" id="3.10.20.70">
    <property type="entry name" value="Glutamine synthetase, N-terminal domain"/>
    <property type="match status" value="1"/>
</dbReference>
<feature type="domain" description="GS catalytic" evidence="5">
    <location>
        <begin position="397"/>
        <end position="750"/>
    </location>
</feature>
<dbReference type="GO" id="GO:0004356">
    <property type="term" value="F:glutamine synthetase activity"/>
    <property type="evidence" value="ECO:0007669"/>
    <property type="project" value="InterPro"/>
</dbReference>
<dbReference type="InterPro" id="IPR036651">
    <property type="entry name" value="Gln_synt_N_sf"/>
</dbReference>
<proteinExistence type="inferred from homology"/>
<evidence type="ECO:0000256" key="1">
    <source>
        <dbReference type="ARBA" id="ARBA00006336"/>
    </source>
</evidence>
<dbReference type="GO" id="GO:0006542">
    <property type="term" value="P:glutamine biosynthetic process"/>
    <property type="evidence" value="ECO:0007669"/>
    <property type="project" value="InterPro"/>
</dbReference>
<evidence type="ECO:0000256" key="4">
    <source>
        <dbReference type="RuleBase" id="RU000384"/>
    </source>
</evidence>
<evidence type="ECO:0000313" key="6">
    <source>
        <dbReference type="EMBL" id="CAD9608992.1"/>
    </source>
</evidence>
<dbReference type="InterPro" id="IPR014746">
    <property type="entry name" value="Gln_synth/guanido_kin_cat_dom"/>
</dbReference>
<dbReference type="InterPro" id="IPR036380">
    <property type="entry name" value="Isochorismatase-like_sf"/>
</dbReference>
<reference evidence="6" key="1">
    <citation type="submission" date="2021-01" db="EMBL/GenBank/DDBJ databases">
        <authorList>
            <person name="Corre E."/>
            <person name="Pelletier E."/>
            <person name="Niang G."/>
            <person name="Scheremetjew M."/>
            <person name="Finn R."/>
            <person name="Kale V."/>
            <person name="Holt S."/>
            <person name="Cochrane G."/>
            <person name="Meng A."/>
            <person name="Brown T."/>
            <person name="Cohen L."/>
        </authorList>
    </citation>
    <scope>NUCLEOTIDE SEQUENCE</scope>
    <source>
        <strain evidence="6">B650</strain>
    </source>
</reference>
<dbReference type="SMART" id="SM01230">
    <property type="entry name" value="Gln-synt_C"/>
    <property type="match status" value="1"/>
</dbReference>
<dbReference type="Pfam" id="PF00120">
    <property type="entry name" value="Gln-synt_C"/>
    <property type="match status" value="1"/>
</dbReference>
<name>A0A7S2LL11_9STRA</name>
<dbReference type="InterPro" id="IPR000868">
    <property type="entry name" value="Isochorismatase-like_dom"/>
</dbReference>
<dbReference type="AlphaFoldDB" id="A0A7S2LL11"/>
<dbReference type="Gene3D" id="3.40.50.850">
    <property type="entry name" value="Isochorismatase-like"/>
    <property type="match status" value="1"/>
</dbReference>
<organism evidence="6">
    <name type="scientific">Leptocylindrus danicus</name>
    <dbReference type="NCBI Taxonomy" id="163516"/>
    <lineage>
        <taxon>Eukaryota</taxon>
        <taxon>Sar</taxon>
        <taxon>Stramenopiles</taxon>
        <taxon>Ochrophyta</taxon>
        <taxon>Bacillariophyta</taxon>
        <taxon>Coscinodiscophyceae</taxon>
        <taxon>Chaetocerotophycidae</taxon>
        <taxon>Leptocylindrales</taxon>
        <taxon>Leptocylindraceae</taxon>
        <taxon>Leptocylindrus</taxon>
    </lineage>
</organism>
<comment type="similarity">
    <text evidence="3 4">Belongs to the glutamine synthetase family.</text>
</comment>
<dbReference type="SUPFAM" id="SSF52499">
    <property type="entry name" value="Isochorismatase-like hydrolases"/>
    <property type="match status" value="1"/>
</dbReference>
<dbReference type="Pfam" id="PF00857">
    <property type="entry name" value="Isochorismatase"/>
    <property type="match status" value="1"/>
</dbReference>
<dbReference type="PANTHER" id="PTHR43785">
    <property type="entry name" value="GAMMA-GLUTAMYLPUTRESCINE SYNTHETASE"/>
    <property type="match status" value="1"/>
</dbReference>
<dbReference type="Gene3D" id="3.30.590.10">
    <property type="entry name" value="Glutamine synthetase/guanido kinase, catalytic domain"/>
    <property type="match status" value="1"/>
</dbReference>